<sequence>MLLAIGIMMAANEVPRIAQNFGLDTSAKVSIMNAVHTTTTAVNLTKSIAR</sequence>
<dbReference type="AlphaFoldDB" id="A0A645IY21"/>
<accession>A0A645IY21</accession>
<dbReference type="EMBL" id="VSSQ01126036">
    <property type="protein sequence ID" value="MPN56076.1"/>
    <property type="molecule type" value="Genomic_DNA"/>
</dbReference>
<protein>
    <submittedName>
        <fullName evidence="1">Uncharacterized protein</fullName>
    </submittedName>
</protein>
<gene>
    <name evidence="1" type="ORF">SDC9_203762</name>
</gene>
<organism evidence="1">
    <name type="scientific">bioreactor metagenome</name>
    <dbReference type="NCBI Taxonomy" id="1076179"/>
    <lineage>
        <taxon>unclassified sequences</taxon>
        <taxon>metagenomes</taxon>
        <taxon>ecological metagenomes</taxon>
    </lineage>
</organism>
<reference evidence="1" key="1">
    <citation type="submission" date="2019-08" db="EMBL/GenBank/DDBJ databases">
        <authorList>
            <person name="Kucharzyk K."/>
            <person name="Murdoch R.W."/>
            <person name="Higgins S."/>
            <person name="Loffler F."/>
        </authorList>
    </citation>
    <scope>NUCLEOTIDE SEQUENCE</scope>
</reference>
<comment type="caution">
    <text evidence="1">The sequence shown here is derived from an EMBL/GenBank/DDBJ whole genome shotgun (WGS) entry which is preliminary data.</text>
</comment>
<evidence type="ECO:0000313" key="1">
    <source>
        <dbReference type="EMBL" id="MPN56076.1"/>
    </source>
</evidence>
<dbReference type="Pfam" id="PF19511">
    <property type="entry name" value="TrbL_5"/>
    <property type="match status" value="1"/>
</dbReference>
<proteinExistence type="predicted"/>
<name>A0A645IY21_9ZZZZ</name>
<dbReference type="InterPro" id="IPR046108">
    <property type="entry name" value="TrbL_5"/>
</dbReference>